<feature type="compositionally biased region" description="Polar residues" evidence="1">
    <location>
        <begin position="366"/>
        <end position="377"/>
    </location>
</feature>
<proteinExistence type="predicted"/>
<dbReference type="RefSeq" id="XP_027429082.2">
    <property type="nucleotide sequence ID" value="XM_027573281.2"/>
</dbReference>
<feature type="region of interest" description="Disordered" evidence="1">
    <location>
        <begin position="167"/>
        <end position="199"/>
    </location>
</feature>
<reference evidence="3" key="1">
    <citation type="submission" date="2025-08" db="UniProtKB">
        <authorList>
            <consortium name="RefSeq"/>
        </authorList>
    </citation>
    <scope>IDENTIFICATION</scope>
    <source>
        <tissue evidence="3">Blood</tissue>
    </source>
</reference>
<dbReference type="KEGG" id="zca:113911135"/>
<feature type="compositionally biased region" description="Polar residues" evidence="1">
    <location>
        <begin position="19"/>
        <end position="41"/>
    </location>
</feature>
<feature type="region of interest" description="Disordered" evidence="1">
    <location>
        <begin position="259"/>
        <end position="433"/>
    </location>
</feature>
<dbReference type="Proteomes" id="UP000515165">
    <property type="component" value="Chromosome 12"/>
</dbReference>
<keyword evidence="2" id="KW-1185">Reference proteome</keyword>
<evidence type="ECO:0000313" key="3">
    <source>
        <dbReference type="RefSeq" id="XP_027429082.2"/>
    </source>
</evidence>
<feature type="region of interest" description="Disordered" evidence="1">
    <location>
        <begin position="106"/>
        <end position="129"/>
    </location>
</feature>
<sequence length="474" mass="50663">MGASASCIRVAPEVASAQREASSSGHPASLSTALGTCWTPSRDQEQDAGQWAPASRLPPPPPHSRSRRPWQEPTRAAPAPARACAWERPAVRVRVPPGLPVRASAPPGALRGFRRPPHEGWEGSAQRQGLWESDSCESTLRSLPGDTSLALVRGWADGLHSRSLSCSGRQTARRAGAHGDGSGLGVQRPPREGGRPAQVRVGARQVETLGARPARARPCACAARERQVQAAHRGSRSPAWPACGPRRGCFWAPAWGAAAASPRGGRMEPGAQGTGVQPLTSKEDVYAFSRVSSSEEDEGPSSLRSQLPLRKVLKHSTPQEASPSLRRRPAGHVPSHPGEGPAPGPPLPAPLSWKPPAPRAGLSPTAALQTPRLSNIWASRAASGQPGPNPDPQAPREDPPTAASVTWRRQRAESRGARSWPRPVGLPGIPNTARRRKRDLKKLATVMERVKQWEIRLLQDIEAATQHELTIQDD</sequence>
<dbReference type="GeneID" id="113911135"/>
<feature type="compositionally biased region" description="Pro residues" evidence="1">
    <location>
        <begin position="340"/>
        <end position="358"/>
    </location>
</feature>
<feature type="compositionally biased region" description="Low complexity" evidence="1">
    <location>
        <begin position="75"/>
        <end position="87"/>
    </location>
</feature>
<evidence type="ECO:0000256" key="1">
    <source>
        <dbReference type="SAM" id="MobiDB-lite"/>
    </source>
</evidence>
<accession>A0A6J2BFT9</accession>
<feature type="region of interest" description="Disordered" evidence="1">
    <location>
        <begin position="1"/>
        <end position="87"/>
    </location>
</feature>
<name>A0A6J2BFT9_ZALCA</name>
<organism evidence="2 3">
    <name type="scientific">Zalophus californianus</name>
    <name type="common">California sealion</name>
    <dbReference type="NCBI Taxonomy" id="9704"/>
    <lineage>
        <taxon>Eukaryota</taxon>
        <taxon>Metazoa</taxon>
        <taxon>Chordata</taxon>
        <taxon>Craniata</taxon>
        <taxon>Vertebrata</taxon>
        <taxon>Euteleostomi</taxon>
        <taxon>Mammalia</taxon>
        <taxon>Eutheria</taxon>
        <taxon>Laurasiatheria</taxon>
        <taxon>Carnivora</taxon>
        <taxon>Caniformia</taxon>
        <taxon>Pinnipedia</taxon>
        <taxon>Otariidae</taxon>
        <taxon>Zalophus</taxon>
    </lineage>
</organism>
<evidence type="ECO:0000313" key="2">
    <source>
        <dbReference type="Proteomes" id="UP000515165"/>
    </source>
</evidence>
<protein>
    <submittedName>
        <fullName evidence="3">MAP7 domain-containing protein 1-like</fullName>
    </submittedName>
</protein>
<gene>
    <name evidence="3" type="primary">LOC113911135</name>
</gene>
<dbReference type="OrthoDB" id="9907103at2759"/>
<dbReference type="AlphaFoldDB" id="A0A6J2BFT9"/>